<dbReference type="PATRIC" id="fig|1423802.4.peg.239"/>
<evidence type="ECO:0000256" key="2">
    <source>
        <dbReference type="ARBA" id="ARBA00022908"/>
    </source>
</evidence>
<dbReference type="InterPro" id="IPR002104">
    <property type="entry name" value="Integrase_catalytic"/>
</dbReference>
<comment type="similarity">
    <text evidence="1">Belongs to the 'phage' integrase family.</text>
</comment>
<dbReference type="AlphaFoldDB" id="A0A0R2CQC8"/>
<reference evidence="8 9" key="1">
    <citation type="journal article" date="2015" name="Genome Announc.">
        <title>Expanding the biotechnology potential of lactobacilli through comparative genomics of 213 strains and associated genera.</title>
        <authorList>
            <person name="Sun Z."/>
            <person name="Harris H.M."/>
            <person name="McCann A."/>
            <person name="Guo C."/>
            <person name="Argimon S."/>
            <person name="Zhang W."/>
            <person name="Yang X."/>
            <person name="Jeffery I.B."/>
            <person name="Cooney J.C."/>
            <person name="Kagawa T.F."/>
            <person name="Liu W."/>
            <person name="Song Y."/>
            <person name="Salvetti E."/>
            <person name="Wrobel A."/>
            <person name="Rasinkangas P."/>
            <person name="Parkhill J."/>
            <person name="Rea M.C."/>
            <person name="O'Sullivan O."/>
            <person name="Ritari J."/>
            <person name="Douillard F.P."/>
            <person name="Paul Ross R."/>
            <person name="Yang R."/>
            <person name="Briner A.E."/>
            <person name="Felis G.E."/>
            <person name="de Vos W.M."/>
            <person name="Barrangou R."/>
            <person name="Klaenhammer T.R."/>
            <person name="Caufield P.W."/>
            <person name="Cui Y."/>
            <person name="Zhang H."/>
            <person name="O'Toole P.W."/>
        </authorList>
    </citation>
    <scope>NUCLEOTIDE SEQUENCE [LARGE SCALE GENOMIC DNA]</scope>
    <source>
        <strain evidence="8 9">DSM 24302</strain>
    </source>
</reference>
<keyword evidence="2" id="KW-0229">DNA integration</keyword>
<evidence type="ECO:0000256" key="3">
    <source>
        <dbReference type="ARBA" id="ARBA00023125"/>
    </source>
</evidence>
<dbReference type="PROSITE" id="PS51900">
    <property type="entry name" value="CB"/>
    <property type="match status" value="1"/>
</dbReference>
<dbReference type="InterPro" id="IPR044068">
    <property type="entry name" value="CB"/>
</dbReference>
<feature type="domain" description="Core-binding (CB)" evidence="7">
    <location>
        <begin position="56"/>
        <end position="140"/>
    </location>
</feature>
<dbReference type="PROSITE" id="PS51898">
    <property type="entry name" value="TYR_RECOMBINASE"/>
    <property type="match status" value="1"/>
</dbReference>
<dbReference type="GO" id="GO:0003677">
    <property type="term" value="F:DNA binding"/>
    <property type="evidence" value="ECO:0007669"/>
    <property type="project" value="UniProtKB-UniRule"/>
</dbReference>
<dbReference type="Gene3D" id="1.10.150.130">
    <property type="match status" value="1"/>
</dbReference>
<dbReference type="Pfam" id="PF14659">
    <property type="entry name" value="Phage_int_SAM_3"/>
    <property type="match status" value="1"/>
</dbReference>
<dbReference type="GO" id="GO:0015074">
    <property type="term" value="P:DNA integration"/>
    <property type="evidence" value="ECO:0007669"/>
    <property type="project" value="UniProtKB-KW"/>
</dbReference>
<dbReference type="Pfam" id="PF00589">
    <property type="entry name" value="Phage_integrase"/>
    <property type="match status" value="1"/>
</dbReference>
<evidence type="ECO:0000256" key="5">
    <source>
        <dbReference type="PROSITE-ProRule" id="PRU01248"/>
    </source>
</evidence>
<evidence type="ECO:0000256" key="1">
    <source>
        <dbReference type="ARBA" id="ARBA00008857"/>
    </source>
</evidence>
<evidence type="ECO:0000256" key="4">
    <source>
        <dbReference type="ARBA" id="ARBA00023172"/>
    </source>
</evidence>
<sequence>MASITKRGKKWQVRVSYKDKNGDWRTKTKGGFNTKKEAEIYGTDMQRDVNNDELITKSTPFPEYFWNWFELFKEKNVNSRTYTTYKHTYRILEEYFKNIPVDKITRKKYQEFLNDYGKNHAKSTMTKLNSLVRSCIDNAVYDNDIKKDFTKNVEVVFNKDRSQKIEYLSIEDMNKMADYILNNLNVNYTSPFMILVAIYTGMRLGEIQGLQWQDINWNFKTISVKRSWDADKREFIPTKNESSKRTIRINQTLLDTLNQLRLAYNPSENDQVFLNQTKNVPTSDAANKVLRNIMKKAEIKRAGFHFHSLRHTHVAYLLANHIDLYVISKRLGHSDIATTSRVYSYLIDEYKVQSDNEIEAVLDKMDNPDTPHSQTNKNFA</sequence>
<dbReference type="RefSeq" id="WP_054669248.1">
    <property type="nucleotide sequence ID" value="NZ_AYZR01000008.1"/>
</dbReference>
<dbReference type="STRING" id="1423802.FC56_GL000237"/>
<protein>
    <submittedName>
        <fullName evidence="8">Phage integrase</fullName>
    </submittedName>
</protein>
<dbReference type="Pfam" id="PF14657">
    <property type="entry name" value="Arm-DNA-bind_4"/>
    <property type="match status" value="1"/>
</dbReference>
<dbReference type="Proteomes" id="UP000051256">
    <property type="component" value="Unassembled WGS sequence"/>
</dbReference>
<accession>A0A0R2CQC8</accession>
<evidence type="ECO:0000259" key="6">
    <source>
        <dbReference type="PROSITE" id="PS51898"/>
    </source>
</evidence>
<evidence type="ECO:0000259" key="7">
    <source>
        <dbReference type="PROSITE" id="PS51900"/>
    </source>
</evidence>
<organism evidence="8 9">
    <name type="scientific">Lentilactobacillus senioris DSM 24302 = JCM 17472</name>
    <dbReference type="NCBI Taxonomy" id="1423802"/>
    <lineage>
        <taxon>Bacteria</taxon>
        <taxon>Bacillati</taxon>
        <taxon>Bacillota</taxon>
        <taxon>Bacilli</taxon>
        <taxon>Lactobacillales</taxon>
        <taxon>Lactobacillaceae</taxon>
        <taxon>Lentilactobacillus</taxon>
    </lineage>
</organism>
<dbReference type="Gene3D" id="1.10.443.10">
    <property type="entry name" value="Intergrase catalytic core"/>
    <property type="match status" value="1"/>
</dbReference>
<feature type="domain" description="Tyr recombinase" evidence="6">
    <location>
        <begin position="163"/>
        <end position="363"/>
    </location>
</feature>
<dbReference type="InterPro" id="IPR013762">
    <property type="entry name" value="Integrase-like_cat_sf"/>
</dbReference>
<dbReference type="CDD" id="cd01189">
    <property type="entry name" value="INT_ICEBs1_C_like"/>
    <property type="match status" value="1"/>
</dbReference>
<dbReference type="InterPro" id="IPR011010">
    <property type="entry name" value="DNA_brk_join_enz"/>
</dbReference>
<dbReference type="InterPro" id="IPR028259">
    <property type="entry name" value="AP2-like_int_N"/>
</dbReference>
<name>A0A0R2CQC8_9LACO</name>
<dbReference type="GO" id="GO:0006310">
    <property type="term" value="P:DNA recombination"/>
    <property type="evidence" value="ECO:0007669"/>
    <property type="project" value="UniProtKB-KW"/>
</dbReference>
<comment type="caution">
    <text evidence="8">The sequence shown here is derived from an EMBL/GenBank/DDBJ whole genome shotgun (WGS) entry which is preliminary data.</text>
</comment>
<dbReference type="PANTHER" id="PTHR30349:SF64">
    <property type="entry name" value="PROPHAGE INTEGRASE INTD-RELATED"/>
    <property type="match status" value="1"/>
</dbReference>
<keyword evidence="9" id="KW-1185">Reference proteome</keyword>
<proteinExistence type="inferred from homology"/>
<gene>
    <name evidence="8" type="ORF">FC56_GL000237</name>
</gene>
<dbReference type="InterPro" id="IPR004107">
    <property type="entry name" value="Integrase_SAM-like_N"/>
</dbReference>
<keyword evidence="4" id="KW-0233">DNA recombination</keyword>
<dbReference type="SUPFAM" id="SSF56349">
    <property type="entry name" value="DNA breaking-rejoining enzymes"/>
    <property type="match status" value="1"/>
</dbReference>
<dbReference type="EMBL" id="AYZR01000008">
    <property type="protein sequence ID" value="KRM93525.1"/>
    <property type="molecule type" value="Genomic_DNA"/>
</dbReference>
<dbReference type="InterPro" id="IPR050090">
    <property type="entry name" value="Tyrosine_recombinase_XerCD"/>
</dbReference>
<keyword evidence="3 5" id="KW-0238">DNA-binding</keyword>
<dbReference type="PANTHER" id="PTHR30349">
    <property type="entry name" value="PHAGE INTEGRASE-RELATED"/>
    <property type="match status" value="1"/>
</dbReference>
<evidence type="ECO:0000313" key="9">
    <source>
        <dbReference type="Proteomes" id="UP000051256"/>
    </source>
</evidence>
<dbReference type="InterPro" id="IPR010998">
    <property type="entry name" value="Integrase_recombinase_N"/>
</dbReference>
<evidence type="ECO:0000313" key="8">
    <source>
        <dbReference type="EMBL" id="KRM93525.1"/>
    </source>
</evidence>